<keyword evidence="5" id="KW-0539">Nucleus</keyword>
<dbReference type="InterPro" id="IPR001005">
    <property type="entry name" value="SANT/Myb"/>
</dbReference>
<evidence type="ECO:0000256" key="5">
    <source>
        <dbReference type="ARBA" id="ARBA00023242"/>
    </source>
</evidence>
<keyword evidence="4" id="KW-0804">Transcription</keyword>
<dbReference type="InterPro" id="IPR051575">
    <property type="entry name" value="Myb-like_DNA-bd"/>
</dbReference>
<reference evidence="10" key="1">
    <citation type="submission" date="2019-12" db="UniProtKB">
        <authorList>
            <consortium name="WormBaseParasite"/>
        </authorList>
    </citation>
    <scope>IDENTIFICATION</scope>
</reference>
<dbReference type="InterPro" id="IPR017930">
    <property type="entry name" value="Myb_dom"/>
</dbReference>
<dbReference type="GO" id="GO:0000978">
    <property type="term" value="F:RNA polymerase II cis-regulatory region sequence-specific DNA binding"/>
    <property type="evidence" value="ECO:0007669"/>
    <property type="project" value="TreeGrafter"/>
</dbReference>
<dbReference type="GO" id="GO:0042795">
    <property type="term" value="P:snRNA transcription by RNA polymerase II"/>
    <property type="evidence" value="ECO:0007669"/>
    <property type="project" value="TreeGrafter"/>
</dbReference>
<evidence type="ECO:0000256" key="2">
    <source>
        <dbReference type="ARBA" id="ARBA00023015"/>
    </source>
</evidence>
<dbReference type="PROSITE" id="PS51294">
    <property type="entry name" value="HTH_MYB"/>
    <property type="match status" value="1"/>
</dbReference>
<dbReference type="SUPFAM" id="SSF46689">
    <property type="entry name" value="Homeodomain-like"/>
    <property type="match status" value="2"/>
</dbReference>
<evidence type="ECO:0000313" key="10">
    <source>
        <dbReference type="WBParaSite" id="TMUE_3000012104.1"/>
    </source>
</evidence>
<keyword evidence="9" id="KW-1185">Reference proteome</keyword>
<comment type="subcellular location">
    <subcellularLocation>
        <location evidence="1">Nucleus</location>
    </subcellularLocation>
</comment>
<dbReference type="GO" id="GO:0001006">
    <property type="term" value="F:RNA polymerase III type 3 promoter sequence-specific DNA binding"/>
    <property type="evidence" value="ECO:0007669"/>
    <property type="project" value="TreeGrafter"/>
</dbReference>
<feature type="domain" description="Myb-like" evidence="6">
    <location>
        <begin position="246"/>
        <end position="290"/>
    </location>
</feature>
<dbReference type="SMART" id="SM00717">
    <property type="entry name" value="SANT"/>
    <property type="match status" value="4"/>
</dbReference>
<dbReference type="STRING" id="70415.A0A5S6QYD1"/>
<dbReference type="CDD" id="cd00167">
    <property type="entry name" value="SANT"/>
    <property type="match status" value="1"/>
</dbReference>
<dbReference type="WBParaSite" id="TMUE_3000012104.1">
    <property type="protein sequence ID" value="TMUE_3000012104.1"/>
    <property type="gene ID" value="WBGene00292199"/>
</dbReference>
<protein>
    <submittedName>
        <fullName evidence="10">snRNA-activating protein complex subunit 4</fullName>
    </submittedName>
</protein>
<dbReference type="AlphaFoldDB" id="A0A5S6QYD1"/>
<proteinExistence type="predicted"/>
<dbReference type="InterPro" id="IPR017884">
    <property type="entry name" value="SANT_dom"/>
</dbReference>
<dbReference type="GO" id="GO:0019185">
    <property type="term" value="C:snRNA-activating protein complex"/>
    <property type="evidence" value="ECO:0007669"/>
    <property type="project" value="TreeGrafter"/>
</dbReference>
<dbReference type="GO" id="GO:0042796">
    <property type="term" value="P:snRNA transcription by RNA polymerase III"/>
    <property type="evidence" value="ECO:0007669"/>
    <property type="project" value="TreeGrafter"/>
</dbReference>
<dbReference type="PANTHER" id="PTHR46621">
    <property type="entry name" value="SNRNA-ACTIVATING PROTEIN COMPLEX SUBUNIT 4"/>
    <property type="match status" value="1"/>
</dbReference>
<dbReference type="PROSITE" id="PS51293">
    <property type="entry name" value="SANT"/>
    <property type="match status" value="1"/>
</dbReference>
<name>A0A5S6QYD1_TRIMR</name>
<evidence type="ECO:0000256" key="4">
    <source>
        <dbReference type="ARBA" id="ARBA00023163"/>
    </source>
</evidence>
<keyword evidence="3" id="KW-0238">DNA-binding</keyword>
<sequence>MANEEVENPENCSDSESDFNELQEWLNNVELHPTRQVVSCLSSAFLSLLKRTLSKVDRLIEQHKYRKISREYESLETLALAVSPVHYEQYFNPYFRDRMDFMPQANNDSIAIRQRKLADMLAMRSKTWTPEEFSLLKDCVKSWLKKAMTDRLSDDCALLKDMLSEVQPTSGQKSAAEDLLSRLVEANNDRKKIENDGQMFDIALANPKSIDLIDWDSIATHHQFAQRSTSLKSAIDCLYAWAGACAPWINQDSWSTEELDHLKILSRKYNNHHWDAIARELGTGRTAYHCAQSVLSQKEASDEAKSKWTIARDALLLERVESNVDDEVSWKNVTHSVGAPNVRKCVRRYGSLKARHGKWSAEEDDRLLKAVAEYGNNCWTQIAAAVHTRTDTQCRNRYVYCLSVNSKEGAWSRLEDELLMLGVQVFGKQWMKIRFLLPRRGAHKAQNHYRFLQRRRGRTSDDNNGTMRQRKLPVDSVKYDDVPKLSELPDELLSILTPDQRRKLDTGLMEVRMKFRAV</sequence>
<evidence type="ECO:0000313" key="9">
    <source>
        <dbReference type="Proteomes" id="UP000046395"/>
    </source>
</evidence>
<dbReference type="GO" id="GO:0005634">
    <property type="term" value="C:nucleus"/>
    <property type="evidence" value="ECO:0007669"/>
    <property type="project" value="UniProtKB-SubCell"/>
</dbReference>
<feature type="domain" description="Myb-like" evidence="6">
    <location>
        <begin position="403"/>
        <end position="453"/>
    </location>
</feature>
<dbReference type="PANTHER" id="PTHR46621:SF1">
    <property type="entry name" value="SNRNA-ACTIVATING PROTEIN COMPLEX SUBUNIT 4"/>
    <property type="match status" value="1"/>
</dbReference>
<keyword evidence="2" id="KW-0805">Transcription regulation</keyword>
<feature type="domain" description="HTH myb-type" evidence="8">
    <location>
        <begin position="355"/>
        <end position="406"/>
    </location>
</feature>
<accession>A0A5S6QYD1</accession>
<dbReference type="InterPro" id="IPR009057">
    <property type="entry name" value="Homeodomain-like_sf"/>
</dbReference>
<evidence type="ECO:0000259" key="8">
    <source>
        <dbReference type="PROSITE" id="PS51294"/>
    </source>
</evidence>
<evidence type="ECO:0000259" key="6">
    <source>
        <dbReference type="PROSITE" id="PS50090"/>
    </source>
</evidence>
<organism evidence="9 10">
    <name type="scientific">Trichuris muris</name>
    <name type="common">Mouse whipworm</name>
    <dbReference type="NCBI Taxonomy" id="70415"/>
    <lineage>
        <taxon>Eukaryota</taxon>
        <taxon>Metazoa</taxon>
        <taxon>Ecdysozoa</taxon>
        <taxon>Nematoda</taxon>
        <taxon>Enoplea</taxon>
        <taxon>Dorylaimia</taxon>
        <taxon>Trichinellida</taxon>
        <taxon>Trichuridae</taxon>
        <taxon>Trichuris</taxon>
    </lineage>
</organism>
<evidence type="ECO:0000256" key="1">
    <source>
        <dbReference type="ARBA" id="ARBA00004123"/>
    </source>
</evidence>
<feature type="domain" description="Myb-like" evidence="6">
    <location>
        <begin position="351"/>
        <end position="402"/>
    </location>
</feature>
<dbReference type="Proteomes" id="UP000046395">
    <property type="component" value="Unassembled WGS sequence"/>
</dbReference>
<evidence type="ECO:0000259" key="7">
    <source>
        <dbReference type="PROSITE" id="PS51293"/>
    </source>
</evidence>
<dbReference type="Pfam" id="PF00249">
    <property type="entry name" value="Myb_DNA-binding"/>
    <property type="match status" value="2"/>
</dbReference>
<feature type="domain" description="SANT" evidence="7">
    <location>
        <begin position="358"/>
        <end position="399"/>
    </location>
</feature>
<dbReference type="Gene3D" id="1.10.10.60">
    <property type="entry name" value="Homeodomain-like"/>
    <property type="match status" value="3"/>
</dbReference>
<evidence type="ECO:0000256" key="3">
    <source>
        <dbReference type="ARBA" id="ARBA00023125"/>
    </source>
</evidence>
<dbReference type="PROSITE" id="PS50090">
    <property type="entry name" value="MYB_LIKE"/>
    <property type="match status" value="3"/>
</dbReference>